<dbReference type="SUPFAM" id="SSF48403">
    <property type="entry name" value="Ankyrin repeat"/>
    <property type="match status" value="1"/>
</dbReference>
<evidence type="ECO:0000256" key="3">
    <source>
        <dbReference type="PROSITE-ProRule" id="PRU00023"/>
    </source>
</evidence>
<dbReference type="EMBL" id="MU866014">
    <property type="protein sequence ID" value="KAK4442507.1"/>
    <property type="molecule type" value="Genomic_DNA"/>
</dbReference>
<evidence type="ECO:0000256" key="1">
    <source>
        <dbReference type="ARBA" id="ARBA00022737"/>
    </source>
</evidence>
<evidence type="ECO:0000256" key="2">
    <source>
        <dbReference type="ARBA" id="ARBA00023043"/>
    </source>
</evidence>
<reference evidence="5" key="1">
    <citation type="journal article" date="2023" name="Mol. Phylogenet. Evol.">
        <title>Genome-scale phylogeny and comparative genomics of the fungal order Sordariales.</title>
        <authorList>
            <person name="Hensen N."/>
            <person name="Bonometti L."/>
            <person name="Westerberg I."/>
            <person name="Brannstrom I.O."/>
            <person name="Guillou S."/>
            <person name="Cros-Aarteil S."/>
            <person name="Calhoun S."/>
            <person name="Haridas S."/>
            <person name="Kuo A."/>
            <person name="Mondo S."/>
            <person name="Pangilinan J."/>
            <person name="Riley R."/>
            <person name="LaButti K."/>
            <person name="Andreopoulos B."/>
            <person name="Lipzen A."/>
            <person name="Chen C."/>
            <person name="Yan M."/>
            <person name="Daum C."/>
            <person name="Ng V."/>
            <person name="Clum A."/>
            <person name="Steindorff A."/>
            <person name="Ohm R.A."/>
            <person name="Martin F."/>
            <person name="Silar P."/>
            <person name="Natvig D.O."/>
            <person name="Lalanne C."/>
            <person name="Gautier V."/>
            <person name="Ament-Velasquez S.L."/>
            <person name="Kruys A."/>
            <person name="Hutchinson M.I."/>
            <person name="Powell A.J."/>
            <person name="Barry K."/>
            <person name="Miller A.N."/>
            <person name="Grigoriev I.V."/>
            <person name="Debuchy R."/>
            <person name="Gladieux P."/>
            <person name="Hiltunen Thoren M."/>
            <person name="Johannesson H."/>
        </authorList>
    </citation>
    <scope>NUCLEOTIDE SEQUENCE</scope>
    <source>
        <strain evidence="5">PSN243</strain>
    </source>
</reference>
<keyword evidence="6" id="KW-1185">Reference proteome</keyword>
<feature type="region of interest" description="Disordered" evidence="4">
    <location>
        <begin position="212"/>
        <end position="231"/>
    </location>
</feature>
<dbReference type="AlphaFoldDB" id="A0AAV9G564"/>
<dbReference type="InterPro" id="IPR002110">
    <property type="entry name" value="Ankyrin_rpt"/>
</dbReference>
<reference evidence="5" key="2">
    <citation type="submission" date="2023-05" db="EMBL/GenBank/DDBJ databases">
        <authorList>
            <consortium name="Lawrence Berkeley National Laboratory"/>
            <person name="Steindorff A."/>
            <person name="Hensen N."/>
            <person name="Bonometti L."/>
            <person name="Westerberg I."/>
            <person name="Brannstrom I.O."/>
            <person name="Guillou S."/>
            <person name="Cros-Aarteil S."/>
            <person name="Calhoun S."/>
            <person name="Haridas S."/>
            <person name="Kuo A."/>
            <person name="Mondo S."/>
            <person name="Pangilinan J."/>
            <person name="Riley R."/>
            <person name="Labutti K."/>
            <person name="Andreopoulos B."/>
            <person name="Lipzen A."/>
            <person name="Chen C."/>
            <person name="Yanf M."/>
            <person name="Daum C."/>
            <person name="Ng V."/>
            <person name="Clum A."/>
            <person name="Ohm R."/>
            <person name="Martin F."/>
            <person name="Silar P."/>
            <person name="Natvig D."/>
            <person name="Lalanne C."/>
            <person name="Gautier V."/>
            <person name="Ament-Velasquez S.L."/>
            <person name="Kruys A."/>
            <person name="Hutchinson M.I."/>
            <person name="Powell A.J."/>
            <person name="Barry K."/>
            <person name="Miller A.N."/>
            <person name="Grigoriev I.V."/>
            <person name="Debuchy R."/>
            <person name="Gladieux P."/>
            <person name="Thoren M.H."/>
            <person name="Johannesson H."/>
        </authorList>
    </citation>
    <scope>NUCLEOTIDE SEQUENCE</scope>
    <source>
        <strain evidence="5">PSN243</strain>
    </source>
</reference>
<dbReference type="PROSITE" id="PS50297">
    <property type="entry name" value="ANK_REP_REGION"/>
    <property type="match status" value="1"/>
</dbReference>
<comment type="caution">
    <text evidence="5">The sequence shown here is derived from an EMBL/GenBank/DDBJ whole genome shotgun (WGS) entry which is preliminary data.</text>
</comment>
<keyword evidence="2 3" id="KW-0040">ANK repeat</keyword>
<keyword evidence="1" id="KW-0677">Repeat</keyword>
<feature type="compositionally biased region" description="Basic and acidic residues" evidence="4">
    <location>
        <begin position="220"/>
        <end position="231"/>
    </location>
</feature>
<feature type="repeat" description="ANK" evidence="3">
    <location>
        <begin position="512"/>
        <end position="547"/>
    </location>
</feature>
<protein>
    <submittedName>
        <fullName evidence="5">Ankyrin repeat-containing domain protein</fullName>
    </submittedName>
</protein>
<gene>
    <name evidence="5" type="ORF">QBC34DRAFT_24476</name>
</gene>
<proteinExistence type="predicted"/>
<feature type="repeat" description="ANK" evidence="3">
    <location>
        <begin position="479"/>
        <end position="511"/>
    </location>
</feature>
<evidence type="ECO:0000313" key="6">
    <source>
        <dbReference type="Proteomes" id="UP001321760"/>
    </source>
</evidence>
<name>A0AAV9G564_9PEZI</name>
<sequence>MMDPLSICASIAGLLRTTHLLAKGIRALPSVKHAPDNFVALCGEVAMLQTTLEQLQNNVKPVANDASPLPVSLLKLISEALRNVEKIVMELEGLSSRLHRSPLPLHQRGFDHKTSNCSDTANQASQVRKCCWLREKGAIEQLSQDSQRAREELGLCIGLVVIFCEIQTSRSAIRESGQTQQQLEEKLALVRIYWETQCQKFQQQLELITPQTSTAATQGKDSRNGQETASRRDWLQETARCEPTCPCRCHGRTHLHSQLFSSLLFGVFTVNYGTPSALAAGGCDHAICGTGGRSAIKIGYRSPSWLLRRAFHVTASVSFLTGVGASLTLHIPRVINRGCLVGWAILRNDLGLVRDLFSRREVFPSDIDHEWGSSLLAWAISHDSWDVISHLIDIGCDPTFADNFGLSPVAIARKKMLLGVKEYPVAAVNILSRVLDTAGPENSTFSSTAVHRATLDANPLVLEKALRASPSDLDAGDEAGLSPLHWATESGNVKAVQTLLDWGADPNPRLESHLTPLHFAASGAVPEAQEIGMMLLKSGADISAEVMPRGLTVLHMGWDGIGAKSLAFYEAVLEAGADPNRRLPKNTTYGSTPLESLLWGPMRGAPNSLNKVKTLLRRGADPNLPGFSGYTPLLFLIKHG</sequence>
<accession>A0AAV9G564</accession>
<dbReference type="PANTHER" id="PTHR24198">
    <property type="entry name" value="ANKYRIN REPEAT AND PROTEIN KINASE DOMAIN-CONTAINING PROTEIN"/>
    <property type="match status" value="1"/>
</dbReference>
<dbReference type="SMART" id="SM00248">
    <property type="entry name" value="ANK"/>
    <property type="match status" value="6"/>
</dbReference>
<dbReference type="InterPro" id="IPR036770">
    <property type="entry name" value="Ankyrin_rpt-contain_sf"/>
</dbReference>
<dbReference type="Proteomes" id="UP001321760">
    <property type="component" value="Unassembled WGS sequence"/>
</dbReference>
<dbReference type="PROSITE" id="PS50088">
    <property type="entry name" value="ANK_REPEAT"/>
    <property type="match status" value="2"/>
</dbReference>
<organism evidence="5 6">
    <name type="scientific">Podospora aff. communis PSN243</name>
    <dbReference type="NCBI Taxonomy" id="3040156"/>
    <lineage>
        <taxon>Eukaryota</taxon>
        <taxon>Fungi</taxon>
        <taxon>Dikarya</taxon>
        <taxon>Ascomycota</taxon>
        <taxon>Pezizomycotina</taxon>
        <taxon>Sordariomycetes</taxon>
        <taxon>Sordariomycetidae</taxon>
        <taxon>Sordariales</taxon>
        <taxon>Podosporaceae</taxon>
        <taxon>Podospora</taxon>
    </lineage>
</organism>
<dbReference type="Pfam" id="PF12796">
    <property type="entry name" value="Ank_2"/>
    <property type="match status" value="1"/>
</dbReference>
<dbReference type="Gene3D" id="1.25.40.20">
    <property type="entry name" value="Ankyrin repeat-containing domain"/>
    <property type="match status" value="2"/>
</dbReference>
<evidence type="ECO:0000313" key="5">
    <source>
        <dbReference type="EMBL" id="KAK4442507.1"/>
    </source>
</evidence>
<evidence type="ECO:0000256" key="4">
    <source>
        <dbReference type="SAM" id="MobiDB-lite"/>
    </source>
</evidence>
<dbReference type="PANTHER" id="PTHR24198:SF165">
    <property type="entry name" value="ANKYRIN REPEAT-CONTAINING PROTEIN-RELATED"/>
    <property type="match status" value="1"/>
</dbReference>